<keyword evidence="5" id="KW-0820">tRNA-binding</keyword>
<comment type="subunit">
    <text evidence="5">Part of the 50S ribosomal subunit; part of the 5S rRNA/L5/L18/L25 subcomplex. Contacts the 5S rRNA and the P site tRNA. Forms a bridge to the 30S subunit in the 70S ribosome.</text>
</comment>
<dbReference type="PIRSF" id="PIRSF002161">
    <property type="entry name" value="Ribosomal_L5"/>
    <property type="match status" value="1"/>
</dbReference>
<keyword evidence="3 5" id="KW-0687">Ribonucleoprotein</keyword>
<dbReference type="InterPro" id="IPR031309">
    <property type="entry name" value="Ribosomal_uL5_C"/>
</dbReference>
<proteinExistence type="inferred from homology"/>
<dbReference type="InterPro" id="IPR031310">
    <property type="entry name" value="Ribosomal_uL5_N"/>
</dbReference>
<evidence type="ECO:0000256" key="5">
    <source>
        <dbReference type="HAMAP-Rule" id="MF_01333"/>
    </source>
</evidence>
<dbReference type="SUPFAM" id="SSF55282">
    <property type="entry name" value="RL5-like"/>
    <property type="match status" value="1"/>
</dbReference>
<reference evidence="9 10" key="1">
    <citation type="journal article" date="2015" name="Nature">
        <title>rRNA introns, odd ribosomes, and small enigmatic genomes across a large radiation of phyla.</title>
        <authorList>
            <person name="Brown C.T."/>
            <person name="Hug L.A."/>
            <person name="Thomas B.C."/>
            <person name="Sharon I."/>
            <person name="Castelle C.J."/>
            <person name="Singh A."/>
            <person name="Wilkins M.J."/>
            <person name="Williams K.H."/>
            <person name="Banfield J.F."/>
        </authorList>
    </citation>
    <scope>NUCLEOTIDE SEQUENCE [LARGE SCALE GENOMIC DNA]</scope>
</reference>
<accession>A0A0G0B8Y4</accession>
<evidence type="ECO:0000259" key="7">
    <source>
        <dbReference type="Pfam" id="PF00281"/>
    </source>
</evidence>
<keyword evidence="5" id="KW-0699">rRNA-binding</keyword>
<evidence type="ECO:0000256" key="6">
    <source>
        <dbReference type="RuleBase" id="RU003930"/>
    </source>
</evidence>
<dbReference type="FunFam" id="3.30.1440.10:FF:000001">
    <property type="entry name" value="50S ribosomal protein L5"/>
    <property type="match status" value="1"/>
</dbReference>
<comment type="similarity">
    <text evidence="1 5 6">Belongs to the universal ribosomal protein uL5 family.</text>
</comment>
<dbReference type="AlphaFoldDB" id="A0A0G0B8Y4"/>
<dbReference type="InterPro" id="IPR020929">
    <property type="entry name" value="Ribosomal_uL5_CS"/>
</dbReference>
<evidence type="ECO:0000256" key="2">
    <source>
        <dbReference type="ARBA" id="ARBA00022980"/>
    </source>
</evidence>
<keyword evidence="2 5" id="KW-0689">Ribosomal protein</keyword>
<dbReference type="InterPro" id="IPR002132">
    <property type="entry name" value="Ribosomal_uL5"/>
</dbReference>
<feature type="domain" description="Large ribosomal subunit protein uL5 N-terminal" evidence="7">
    <location>
        <begin position="23"/>
        <end position="79"/>
    </location>
</feature>
<dbReference type="GO" id="GO:0006412">
    <property type="term" value="P:translation"/>
    <property type="evidence" value="ECO:0007669"/>
    <property type="project" value="UniProtKB-UniRule"/>
</dbReference>
<evidence type="ECO:0000256" key="4">
    <source>
        <dbReference type="ARBA" id="ARBA00035245"/>
    </source>
</evidence>
<evidence type="ECO:0000259" key="8">
    <source>
        <dbReference type="Pfam" id="PF00673"/>
    </source>
</evidence>
<dbReference type="GO" id="GO:1990904">
    <property type="term" value="C:ribonucleoprotein complex"/>
    <property type="evidence" value="ECO:0007669"/>
    <property type="project" value="UniProtKB-KW"/>
</dbReference>
<organism evidence="9 10">
    <name type="scientific">Candidatus Roizmanbacteria bacterium GW2011_GWC2_35_12</name>
    <dbReference type="NCBI Taxonomy" id="1618485"/>
    <lineage>
        <taxon>Bacteria</taxon>
        <taxon>Candidatus Roizmaniibacteriota</taxon>
    </lineage>
</organism>
<dbReference type="GO" id="GO:0019843">
    <property type="term" value="F:rRNA binding"/>
    <property type="evidence" value="ECO:0007669"/>
    <property type="project" value="UniProtKB-UniRule"/>
</dbReference>
<dbReference type="Pfam" id="PF00673">
    <property type="entry name" value="Ribosomal_L5_C"/>
    <property type="match status" value="1"/>
</dbReference>
<evidence type="ECO:0000313" key="10">
    <source>
        <dbReference type="Proteomes" id="UP000034127"/>
    </source>
</evidence>
<dbReference type="GO" id="GO:0003735">
    <property type="term" value="F:structural constituent of ribosome"/>
    <property type="evidence" value="ECO:0007669"/>
    <property type="project" value="InterPro"/>
</dbReference>
<dbReference type="InterPro" id="IPR022803">
    <property type="entry name" value="Ribosomal_uL5_dom_sf"/>
</dbReference>
<keyword evidence="5" id="KW-0694">RNA-binding</keyword>
<dbReference type="HAMAP" id="MF_01333_B">
    <property type="entry name" value="Ribosomal_uL5_B"/>
    <property type="match status" value="1"/>
</dbReference>
<dbReference type="GO" id="GO:0000049">
    <property type="term" value="F:tRNA binding"/>
    <property type="evidence" value="ECO:0007669"/>
    <property type="project" value="UniProtKB-UniRule"/>
</dbReference>
<dbReference type="PATRIC" id="fig|1618485.3.peg.924"/>
<dbReference type="NCBIfam" id="NF000585">
    <property type="entry name" value="PRK00010.1"/>
    <property type="match status" value="1"/>
</dbReference>
<dbReference type="PROSITE" id="PS00358">
    <property type="entry name" value="RIBOSOMAL_L5"/>
    <property type="match status" value="1"/>
</dbReference>
<comment type="function">
    <text evidence="5">This is 1 of the proteins that bind and probably mediate the attachment of the 5S RNA into the large ribosomal subunit, where it forms part of the central protuberance. In the 70S ribosome it contacts protein S13 of the 30S subunit (bridge B1b), connecting the 2 subunits; this bridge is implicated in subunit movement. Contacts the P site tRNA; the 5S rRNA and some of its associated proteins might help stabilize positioning of ribosome-bound tRNAs.</text>
</comment>
<sequence>MTFKEFYNQDIKKKLIDELKLENLMEAPMPIKIVINVGAGEAVTSKNVIEKIQEQIGLISGQKPVITKARSSISAFKIRKGLPIGVKVTLRGTMMWNFLEKLVKIVIPRLRDFKGLNKSNVDNHGNLNIGFYEQTIFPEIEFDKVDKIRGLEVTVVTNARDYDKGHKLFELLGVPFKKL</sequence>
<dbReference type="PANTHER" id="PTHR11994">
    <property type="entry name" value="60S RIBOSOMAL PROTEIN L11-RELATED"/>
    <property type="match status" value="1"/>
</dbReference>
<protein>
    <recommendedName>
        <fullName evidence="4 5">Large ribosomal subunit protein uL5</fullName>
    </recommendedName>
</protein>
<gene>
    <name evidence="5" type="primary">rplE</name>
    <name evidence="9" type="ORF">UR63_C0042G0008</name>
</gene>
<feature type="domain" description="Large ribosomal subunit protein uL5 C-terminal" evidence="8">
    <location>
        <begin position="83"/>
        <end position="176"/>
    </location>
</feature>
<evidence type="ECO:0000256" key="3">
    <source>
        <dbReference type="ARBA" id="ARBA00023274"/>
    </source>
</evidence>
<dbReference type="Gene3D" id="3.30.1440.10">
    <property type="match status" value="1"/>
</dbReference>
<name>A0A0G0B8Y4_9BACT</name>
<evidence type="ECO:0000313" key="9">
    <source>
        <dbReference type="EMBL" id="KKP65863.1"/>
    </source>
</evidence>
<evidence type="ECO:0000256" key="1">
    <source>
        <dbReference type="ARBA" id="ARBA00008553"/>
    </source>
</evidence>
<dbReference type="Pfam" id="PF00281">
    <property type="entry name" value="Ribosomal_L5"/>
    <property type="match status" value="1"/>
</dbReference>
<comment type="caution">
    <text evidence="9">The sequence shown here is derived from an EMBL/GenBank/DDBJ whole genome shotgun (WGS) entry which is preliminary data.</text>
</comment>
<dbReference type="GO" id="GO:0005840">
    <property type="term" value="C:ribosome"/>
    <property type="evidence" value="ECO:0007669"/>
    <property type="project" value="UniProtKB-KW"/>
</dbReference>
<dbReference type="Proteomes" id="UP000034127">
    <property type="component" value="Unassembled WGS sequence"/>
</dbReference>
<dbReference type="InterPro" id="IPR020930">
    <property type="entry name" value="Ribosomal_uL5_bac-type"/>
</dbReference>
<dbReference type="EMBL" id="LBPX01000042">
    <property type="protein sequence ID" value="KKP65863.1"/>
    <property type="molecule type" value="Genomic_DNA"/>
</dbReference>